<protein>
    <submittedName>
        <fullName evidence="2">Uncharacterized protein</fullName>
    </submittedName>
</protein>
<name>A0A9D4JVF8_DREPO</name>
<dbReference type="Proteomes" id="UP000828390">
    <property type="component" value="Unassembled WGS sequence"/>
</dbReference>
<dbReference type="AlphaFoldDB" id="A0A9D4JVF8"/>
<feature type="compositionally biased region" description="Basic residues" evidence="1">
    <location>
        <begin position="58"/>
        <end position="72"/>
    </location>
</feature>
<dbReference type="EMBL" id="JAIWYP010000005">
    <property type="protein sequence ID" value="KAH3821767.1"/>
    <property type="molecule type" value="Genomic_DNA"/>
</dbReference>
<evidence type="ECO:0000313" key="2">
    <source>
        <dbReference type="EMBL" id="KAH3821767.1"/>
    </source>
</evidence>
<reference evidence="2" key="1">
    <citation type="journal article" date="2019" name="bioRxiv">
        <title>The Genome of the Zebra Mussel, Dreissena polymorpha: A Resource for Invasive Species Research.</title>
        <authorList>
            <person name="McCartney M.A."/>
            <person name="Auch B."/>
            <person name="Kono T."/>
            <person name="Mallez S."/>
            <person name="Zhang Y."/>
            <person name="Obille A."/>
            <person name="Becker A."/>
            <person name="Abrahante J.E."/>
            <person name="Garbe J."/>
            <person name="Badalamenti J.P."/>
            <person name="Herman A."/>
            <person name="Mangelson H."/>
            <person name="Liachko I."/>
            <person name="Sullivan S."/>
            <person name="Sone E.D."/>
            <person name="Koren S."/>
            <person name="Silverstein K.A.T."/>
            <person name="Beckman K.B."/>
            <person name="Gohl D.M."/>
        </authorList>
    </citation>
    <scope>NUCLEOTIDE SEQUENCE</scope>
    <source>
        <strain evidence="2">Duluth1</strain>
        <tissue evidence="2">Whole animal</tissue>
    </source>
</reference>
<proteinExistence type="predicted"/>
<organism evidence="2 3">
    <name type="scientific">Dreissena polymorpha</name>
    <name type="common">Zebra mussel</name>
    <name type="synonym">Mytilus polymorpha</name>
    <dbReference type="NCBI Taxonomy" id="45954"/>
    <lineage>
        <taxon>Eukaryota</taxon>
        <taxon>Metazoa</taxon>
        <taxon>Spiralia</taxon>
        <taxon>Lophotrochozoa</taxon>
        <taxon>Mollusca</taxon>
        <taxon>Bivalvia</taxon>
        <taxon>Autobranchia</taxon>
        <taxon>Heteroconchia</taxon>
        <taxon>Euheterodonta</taxon>
        <taxon>Imparidentia</taxon>
        <taxon>Neoheterodontei</taxon>
        <taxon>Myida</taxon>
        <taxon>Dreissenoidea</taxon>
        <taxon>Dreissenidae</taxon>
        <taxon>Dreissena</taxon>
    </lineage>
</organism>
<gene>
    <name evidence="2" type="ORF">DPMN_123535</name>
</gene>
<evidence type="ECO:0000256" key="1">
    <source>
        <dbReference type="SAM" id="MobiDB-lite"/>
    </source>
</evidence>
<accession>A0A9D4JVF8</accession>
<reference evidence="2" key="2">
    <citation type="submission" date="2020-11" db="EMBL/GenBank/DDBJ databases">
        <authorList>
            <person name="McCartney M.A."/>
            <person name="Auch B."/>
            <person name="Kono T."/>
            <person name="Mallez S."/>
            <person name="Becker A."/>
            <person name="Gohl D.M."/>
            <person name="Silverstein K.A.T."/>
            <person name="Koren S."/>
            <person name="Bechman K.B."/>
            <person name="Herman A."/>
            <person name="Abrahante J.E."/>
            <person name="Garbe J."/>
        </authorList>
    </citation>
    <scope>NUCLEOTIDE SEQUENCE</scope>
    <source>
        <strain evidence="2">Duluth1</strain>
        <tissue evidence="2">Whole animal</tissue>
    </source>
</reference>
<evidence type="ECO:0000313" key="3">
    <source>
        <dbReference type="Proteomes" id="UP000828390"/>
    </source>
</evidence>
<feature type="region of interest" description="Disordered" evidence="1">
    <location>
        <begin position="51"/>
        <end position="84"/>
    </location>
</feature>
<comment type="caution">
    <text evidence="2">The sequence shown here is derived from an EMBL/GenBank/DDBJ whole genome shotgun (WGS) entry which is preliminary data.</text>
</comment>
<sequence length="126" mass="14271">MIRYRIVFGTNSPKLREKLINIGAGLTLDVAVQTAQSLEYSREQLRSMNNKVDACRSRPVHPRPMQPHRQRQQRGTTATDAGPSLPTKHKPCFNCDTFHNFGQCPAKGKQCCKCNKLNHFAKCCRS</sequence>
<keyword evidence="3" id="KW-1185">Reference proteome</keyword>